<dbReference type="OrthoDB" id="47007at2759"/>
<dbReference type="PRINTS" id="PR00080">
    <property type="entry name" value="SDRFAMILY"/>
</dbReference>
<keyword evidence="5" id="KW-1185">Reference proteome</keyword>
<evidence type="ECO:0000256" key="3">
    <source>
        <dbReference type="ARBA" id="ARBA00023002"/>
    </source>
</evidence>
<comment type="caution">
    <text evidence="4">The sequence shown here is derived from an EMBL/GenBank/DDBJ whole genome shotgun (WGS) entry which is preliminary data.</text>
</comment>
<dbReference type="FunFam" id="3.40.50.720:FF:000563">
    <property type="entry name" value="3-oxoacyl-acyl carrier protein reductase"/>
    <property type="match status" value="1"/>
</dbReference>
<name>A0A1V6TNJ6_9EURO</name>
<dbReference type="AlphaFoldDB" id="A0A1V6TNJ6"/>
<protein>
    <recommendedName>
        <fullName evidence="6">3-oxoacyl-[acyl-carrier-protein] reductase</fullName>
    </recommendedName>
</protein>
<dbReference type="Gene3D" id="3.40.50.720">
    <property type="entry name" value="NAD(P)-binding Rossmann-like Domain"/>
    <property type="match status" value="1"/>
</dbReference>
<dbReference type="InterPro" id="IPR036291">
    <property type="entry name" value="NAD(P)-bd_dom_sf"/>
</dbReference>
<dbReference type="Proteomes" id="UP000191285">
    <property type="component" value="Unassembled WGS sequence"/>
</dbReference>
<dbReference type="GO" id="GO:0016616">
    <property type="term" value="F:oxidoreductase activity, acting on the CH-OH group of donors, NAD or NADP as acceptor"/>
    <property type="evidence" value="ECO:0007669"/>
    <property type="project" value="TreeGrafter"/>
</dbReference>
<dbReference type="PANTHER" id="PTHR42760">
    <property type="entry name" value="SHORT-CHAIN DEHYDROGENASES/REDUCTASES FAMILY MEMBER"/>
    <property type="match status" value="1"/>
</dbReference>
<dbReference type="EMBL" id="MLKD01000004">
    <property type="protein sequence ID" value="OQE27470.1"/>
    <property type="molecule type" value="Genomic_DNA"/>
</dbReference>
<dbReference type="SUPFAM" id="SSF51735">
    <property type="entry name" value="NAD(P)-binding Rossmann-fold domains"/>
    <property type="match status" value="1"/>
</dbReference>
<dbReference type="PANTHER" id="PTHR42760:SF133">
    <property type="entry name" value="3-OXOACYL-[ACYL-CARRIER-PROTEIN] REDUCTASE"/>
    <property type="match status" value="1"/>
</dbReference>
<dbReference type="Pfam" id="PF13561">
    <property type="entry name" value="adh_short_C2"/>
    <property type="match status" value="1"/>
</dbReference>
<sequence>MAVSLVAQVRMPGPSLFARSVNDIRFGCLSLARIRHHRCFSSTQSVQKSSVTRFQSADRLSGRTCLITGGSSGIGYAIAERFLQESASSIILVGRSQKRLEAAAADLRSSAGEIHSTEGTASSNVSDRIRLLVGDVGEVASWMRELEQEMAKVDILVNAAGVSFSSILPRSEPADISHVLRTNLEGAMLTSRALIRAAIRSRVRSRKNEDTEAIPFSKCIINVSSLLAVKGGTGAVPYAASKAGILGLTRSVAVEASASLKDLIIRSNAIVPGYIETPMISDFTPGEMSRLKDTIPLHRFGDPREVADAAVFLAQNEYANNCVLNIDGGLSAV</sequence>
<dbReference type="PROSITE" id="PS00061">
    <property type="entry name" value="ADH_SHORT"/>
    <property type="match status" value="1"/>
</dbReference>
<evidence type="ECO:0008006" key="6">
    <source>
        <dbReference type="Google" id="ProtNLM"/>
    </source>
</evidence>
<comment type="similarity">
    <text evidence="1">Belongs to the short-chain dehydrogenases/reductases (SDR) family.</text>
</comment>
<dbReference type="InterPro" id="IPR002347">
    <property type="entry name" value="SDR_fam"/>
</dbReference>
<dbReference type="PRINTS" id="PR00081">
    <property type="entry name" value="GDHRDH"/>
</dbReference>
<dbReference type="GO" id="GO:0048038">
    <property type="term" value="F:quinone binding"/>
    <property type="evidence" value="ECO:0007669"/>
    <property type="project" value="TreeGrafter"/>
</dbReference>
<evidence type="ECO:0000256" key="1">
    <source>
        <dbReference type="ARBA" id="ARBA00006484"/>
    </source>
</evidence>
<accession>A0A1V6TNJ6</accession>
<keyword evidence="3" id="KW-0560">Oxidoreductase</keyword>
<evidence type="ECO:0000313" key="5">
    <source>
        <dbReference type="Proteomes" id="UP000191285"/>
    </source>
</evidence>
<dbReference type="InterPro" id="IPR020904">
    <property type="entry name" value="Sc_DH/Rdtase_CS"/>
</dbReference>
<gene>
    <name evidence="4" type="ORF">PENSTE_c004G06373</name>
</gene>
<evidence type="ECO:0000256" key="2">
    <source>
        <dbReference type="ARBA" id="ARBA00022857"/>
    </source>
</evidence>
<dbReference type="GO" id="GO:0006633">
    <property type="term" value="P:fatty acid biosynthetic process"/>
    <property type="evidence" value="ECO:0007669"/>
    <property type="project" value="TreeGrafter"/>
</dbReference>
<proteinExistence type="inferred from homology"/>
<evidence type="ECO:0000313" key="4">
    <source>
        <dbReference type="EMBL" id="OQE27470.1"/>
    </source>
</evidence>
<reference evidence="5" key="1">
    <citation type="journal article" date="2017" name="Nat. Microbiol.">
        <title>Global analysis of biosynthetic gene clusters reveals vast potential of secondary metabolite production in Penicillium species.</title>
        <authorList>
            <person name="Nielsen J.C."/>
            <person name="Grijseels S."/>
            <person name="Prigent S."/>
            <person name="Ji B."/>
            <person name="Dainat J."/>
            <person name="Nielsen K.F."/>
            <person name="Frisvad J.C."/>
            <person name="Workman M."/>
            <person name="Nielsen J."/>
        </authorList>
    </citation>
    <scope>NUCLEOTIDE SEQUENCE [LARGE SCALE GENOMIC DNA]</scope>
    <source>
        <strain evidence="5">IBT 24891</strain>
    </source>
</reference>
<organism evidence="4 5">
    <name type="scientific">Penicillium steckii</name>
    <dbReference type="NCBI Taxonomy" id="303698"/>
    <lineage>
        <taxon>Eukaryota</taxon>
        <taxon>Fungi</taxon>
        <taxon>Dikarya</taxon>
        <taxon>Ascomycota</taxon>
        <taxon>Pezizomycotina</taxon>
        <taxon>Eurotiomycetes</taxon>
        <taxon>Eurotiomycetidae</taxon>
        <taxon>Eurotiales</taxon>
        <taxon>Aspergillaceae</taxon>
        <taxon>Penicillium</taxon>
    </lineage>
</organism>
<dbReference type="STRING" id="303698.A0A1V6TNJ6"/>
<keyword evidence="2" id="KW-0521">NADP</keyword>